<gene>
    <name evidence="4" type="ORF">QR46_3249</name>
</gene>
<dbReference type="InterPro" id="IPR000719">
    <property type="entry name" value="Prot_kinase_dom"/>
</dbReference>
<dbReference type="Gene3D" id="1.10.510.10">
    <property type="entry name" value="Transferase(Phosphotransferase) domain 1"/>
    <property type="match status" value="1"/>
</dbReference>
<dbReference type="GO" id="GO:0005524">
    <property type="term" value="F:ATP binding"/>
    <property type="evidence" value="ECO:0007669"/>
    <property type="project" value="InterPro"/>
</dbReference>
<dbReference type="PANTHER" id="PTHR24120">
    <property type="entry name" value="GH07239P"/>
    <property type="match status" value="1"/>
</dbReference>
<proteinExistence type="predicted"/>
<feature type="compositionally biased region" description="Low complexity" evidence="2">
    <location>
        <begin position="417"/>
        <end position="427"/>
    </location>
</feature>
<dbReference type="EMBL" id="JXTI01000100">
    <property type="protein sequence ID" value="KWX12782.1"/>
    <property type="molecule type" value="Genomic_DNA"/>
</dbReference>
<dbReference type="Pfam" id="PF12796">
    <property type="entry name" value="Ank_2"/>
    <property type="match status" value="4"/>
</dbReference>
<dbReference type="Gene3D" id="3.30.200.20">
    <property type="entry name" value="Phosphorylase Kinase, domain 1"/>
    <property type="match status" value="1"/>
</dbReference>
<evidence type="ECO:0000313" key="4">
    <source>
        <dbReference type="EMBL" id="KWX12782.1"/>
    </source>
</evidence>
<dbReference type="InterPro" id="IPR011009">
    <property type="entry name" value="Kinase-like_dom_sf"/>
</dbReference>
<dbReference type="Proteomes" id="UP000070089">
    <property type="component" value="Unassembled WGS sequence"/>
</dbReference>
<evidence type="ECO:0000313" key="5">
    <source>
        <dbReference type="Proteomes" id="UP000070089"/>
    </source>
</evidence>
<keyword evidence="4" id="KW-0418">Kinase</keyword>
<dbReference type="VEuPathDB" id="GiardiaDB:QR46_3249"/>
<organism evidence="4 5">
    <name type="scientific">Giardia duodenalis assemblage B</name>
    <dbReference type="NCBI Taxonomy" id="1394984"/>
    <lineage>
        <taxon>Eukaryota</taxon>
        <taxon>Metamonada</taxon>
        <taxon>Diplomonadida</taxon>
        <taxon>Hexamitidae</taxon>
        <taxon>Giardiinae</taxon>
        <taxon>Giardia</taxon>
    </lineage>
</organism>
<dbReference type="SMART" id="SM00248">
    <property type="entry name" value="ANK"/>
    <property type="match status" value="10"/>
</dbReference>
<feature type="repeat" description="ANK" evidence="1">
    <location>
        <begin position="636"/>
        <end position="668"/>
    </location>
</feature>
<dbReference type="AlphaFoldDB" id="A0A132NSY6"/>
<feature type="domain" description="Protein kinase" evidence="3">
    <location>
        <begin position="13"/>
        <end position="276"/>
    </location>
</feature>
<accession>A0A132NSY6</accession>
<dbReference type="PROSITE" id="PS50088">
    <property type="entry name" value="ANK_REPEAT"/>
    <property type="match status" value="2"/>
</dbReference>
<comment type="caution">
    <text evidence="4">The sequence shown here is derived from an EMBL/GenBank/DDBJ whole genome shotgun (WGS) entry which is preliminary data.</text>
</comment>
<evidence type="ECO:0000259" key="3">
    <source>
        <dbReference type="PROSITE" id="PS50011"/>
    </source>
</evidence>
<reference evidence="4 5" key="1">
    <citation type="journal article" date="2015" name="Mol. Biochem. Parasitol.">
        <title>Identification of polymorphic genes for use in assemblage B genotyping assays through comparative genomics of multiple assemblage B Giardia duodenalis isolates.</title>
        <authorList>
            <person name="Wielinga C."/>
            <person name="Thompson R.C."/>
            <person name="Monis P."/>
            <person name="Ryan U."/>
        </authorList>
    </citation>
    <scope>NUCLEOTIDE SEQUENCE [LARGE SCALE GENOMIC DNA]</scope>
    <source>
        <strain evidence="4 5">BAH15c1</strain>
    </source>
</reference>
<dbReference type="Gene3D" id="1.25.40.20">
    <property type="entry name" value="Ankyrin repeat-containing domain"/>
    <property type="match status" value="3"/>
</dbReference>
<protein>
    <submittedName>
        <fullName evidence="4">Kinase/ NEK</fullName>
    </submittedName>
</protein>
<dbReference type="PROSITE" id="PS50297">
    <property type="entry name" value="ANK_REP_REGION"/>
    <property type="match status" value="1"/>
</dbReference>
<dbReference type="CDD" id="cd00180">
    <property type="entry name" value="PKc"/>
    <property type="match status" value="1"/>
</dbReference>
<dbReference type="SMART" id="SM00220">
    <property type="entry name" value="S_TKc"/>
    <property type="match status" value="1"/>
</dbReference>
<name>A0A132NSY6_GIAIN</name>
<dbReference type="GO" id="GO:0004672">
    <property type="term" value="F:protein kinase activity"/>
    <property type="evidence" value="ECO:0007669"/>
    <property type="project" value="InterPro"/>
</dbReference>
<keyword evidence="1" id="KW-0040">ANK repeat</keyword>
<dbReference type="PROSITE" id="PS50011">
    <property type="entry name" value="PROTEIN_KINASE_DOM"/>
    <property type="match status" value="1"/>
</dbReference>
<dbReference type="Pfam" id="PF00069">
    <property type="entry name" value="Pkinase"/>
    <property type="match status" value="1"/>
</dbReference>
<keyword evidence="4" id="KW-0808">Transferase</keyword>
<dbReference type="SUPFAM" id="SSF56112">
    <property type="entry name" value="Protein kinase-like (PK-like)"/>
    <property type="match status" value="1"/>
</dbReference>
<evidence type="ECO:0000256" key="2">
    <source>
        <dbReference type="SAM" id="MobiDB-lite"/>
    </source>
</evidence>
<sequence length="1034" mass="113393">MTTSDTFEVPSGYDDLIRMYGDNYCNLYDALDTTSSKRKFLLEIFLSRIDPEIKQSISPTATALMRINNQHILRLYDVFTEIPNKIFVTHEYARNGRLIDYLDHCYDMHKHPDEDVIWKVAAIVANALTSSNLKKRNDTSEFVHGHLCPAAIFITHEGQLKLGHLEYFRLIGKTSCTLPIENTSLYAAPEAVLRKEFTSKSDAWSLGCILYELCRLDPAINLSVDDDAAKYFATDPKVTIDTARYSDELATVIRRLLVVCPEKRISISELVLHPRVSAAFKHLQDSSFIVLPHYKYVPRSTPTKLSATNSPIAGVPTKVSVSPKTSQKAQTTVVPTTTASFPIVGNLSTPTMPGPNKHAPAAVKVTPSFIPPPPPAVLLPPAPAPALFSVPAPAPATTQVPSIPVVPQTKASYLAASSSNNKSTSDSQVKSSPAVPAPTQTPVSAAVPAQVSVPAPKVQPKPPLEPTYTKLMQCVINNNMTEAVKYLDQRGQTTEEGITALMLAAERGLTDFMKILSSEIRQRVIPKQGWDIKDRWYAGASALHFAAHGNQKAVIGMLIDVEADMCTDHGYNALMVASMANSIDCVPLLVEKLSGKTVTFGREKGKTALMVAAESGHAQVCQLLLKLEGSMTLDYDNKTALMYAAENGHLAAVKILKRREVRLTLNDNGIIPGGSAMMLAVLTRNDDVVSVLVENEGGIFTSSVLPELSPYFEKDIQSLVRPFTGKNGSAETAVFSDKEAYRYKLLKNIYTIRAVSAMMLAAQLNLRDLVVKLHRREAGLRRPVDRLTAYDIISKVYINQNVHELIDPKVFNAAHPDLTVKDYHPTMQFLKLELSVTRDESLNTELILAAEANDIEAMKANLVQAGLQNNRGKTALMAAAEKGHLSCASLIINKEAKMQNSSGWTALMIASMFGKEEVAKHLVSLEIGMVTVDGWTALMGAAYSNSPELVRLLLKEEVGRATNAMYYDGAGWTALLLAAKRNNLECVKLLIQHEMTMRLPPSDGHPKGRTVLDVSGAKIKDWVISYVREHVSKK</sequence>
<dbReference type="SUPFAM" id="SSF48403">
    <property type="entry name" value="Ankyrin repeat"/>
    <property type="match status" value="1"/>
</dbReference>
<dbReference type="InterPro" id="IPR002110">
    <property type="entry name" value="Ankyrin_rpt"/>
</dbReference>
<dbReference type="InterPro" id="IPR036770">
    <property type="entry name" value="Ankyrin_rpt-contain_sf"/>
</dbReference>
<evidence type="ECO:0000256" key="1">
    <source>
        <dbReference type="PROSITE-ProRule" id="PRU00023"/>
    </source>
</evidence>
<dbReference type="OrthoDB" id="341259at2759"/>
<feature type="region of interest" description="Disordered" evidence="2">
    <location>
        <begin position="416"/>
        <end position="443"/>
    </location>
</feature>
<dbReference type="PANTHER" id="PTHR24120:SF4">
    <property type="entry name" value="GH07239P"/>
    <property type="match status" value="1"/>
</dbReference>
<feature type="repeat" description="ANK" evidence="1">
    <location>
        <begin position="604"/>
        <end position="636"/>
    </location>
</feature>